<evidence type="ECO:0000313" key="3">
    <source>
        <dbReference type="Proteomes" id="UP000244005"/>
    </source>
</evidence>
<feature type="region of interest" description="Disordered" evidence="1">
    <location>
        <begin position="87"/>
        <end position="157"/>
    </location>
</feature>
<dbReference type="Proteomes" id="UP000244005">
    <property type="component" value="Unassembled WGS sequence"/>
</dbReference>
<proteinExistence type="predicted"/>
<organism evidence="2 3">
    <name type="scientific">Marchantia polymorpha</name>
    <name type="common">Common liverwort</name>
    <name type="synonym">Marchantia aquatica</name>
    <dbReference type="NCBI Taxonomy" id="3197"/>
    <lineage>
        <taxon>Eukaryota</taxon>
        <taxon>Viridiplantae</taxon>
        <taxon>Streptophyta</taxon>
        <taxon>Embryophyta</taxon>
        <taxon>Marchantiophyta</taxon>
        <taxon>Marchantiopsida</taxon>
        <taxon>Marchantiidae</taxon>
        <taxon>Marchantiales</taxon>
        <taxon>Marchantiaceae</taxon>
        <taxon>Marchantia</taxon>
    </lineage>
</organism>
<dbReference type="Gramene" id="Mp6g01630.1">
    <property type="protein sequence ID" value="Mp6g01630.1.cds"/>
    <property type="gene ID" value="Mp6g01630"/>
</dbReference>
<name>A0A2R6WWK2_MARPO</name>
<dbReference type="AlphaFoldDB" id="A0A2R6WWK2"/>
<feature type="compositionally biased region" description="Low complexity" evidence="1">
    <location>
        <begin position="146"/>
        <end position="157"/>
    </location>
</feature>
<keyword evidence="3" id="KW-1185">Reference proteome</keyword>
<feature type="compositionally biased region" description="Low complexity" evidence="1">
    <location>
        <begin position="108"/>
        <end position="121"/>
    </location>
</feature>
<accession>A0A2R6WWK2</accession>
<feature type="region of interest" description="Disordered" evidence="1">
    <location>
        <begin position="55"/>
        <end position="74"/>
    </location>
</feature>
<dbReference type="EMBL" id="KZ772724">
    <property type="protein sequence ID" value="PTQ38242.1"/>
    <property type="molecule type" value="Genomic_DNA"/>
</dbReference>
<reference evidence="3" key="1">
    <citation type="journal article" date="2017" name="Cell">
        <title>Insights into land plant evolution garnered from the Marchantia polymorpha genome.</title>
        <authorList>
            <person name="Bowman J.L."/>
            <person name="Kohchi T."/>
            <person name="Yamato K.T."/>
            <person name="Jenkins J."/>
            <person name="Shu S."/>
            <person name="Ishizaki K."/>
            <person name="Yamaoka S."/>
            <person name="Nishihama R."/>
            <person name="Nakamura Y."/>
            <person name="Berger F."/>
            <person name="Adam C."/>
            <person name="Aki S.S."/>
            <person name="Althoff F."/>
            <person name="Araki T."/>
            <person name="Arteaga-Vazquez M.A."/>
            <person name="Balasubrmanian S."/>
            <person name="Barry K."/>
            <person name="Bauer D."/>
            <person name="Boehm C.R."/>
            <person name="Briginshaw L."/>
            <person name="Caballero-Perez J."/>
            <person name="Catarino B."/>
            <person name="Chen F."/>
            <person name="Chiyoda S."/>
            <person name="Chovatia M."/>
            <person name="Davies K.M."/>
            <person name="Delmans M."/>
            <person name="Demura T."/>
            <person name="Dierschke T."/>
            <person name="Dolan L."/>
            <person name="Dorantes-Acosta A.E."/>
            <person name="Eklund D.M."/>
            <person name="Florent S.N."/>
            <person name="Flores-Sandoval E."/>
            <person name="Fujiyama A."/>
            <person name="Fukuzawa H."/>
            <person name="Galik B."/>
            <person name="Grimanelli D."/>
            <person name="Grimwood J."/>
            <person name="Grossniklaus U."/>
            <person name="Hamada T."/>
            <person name="Haseloff J."/>
            <person name="Hetherington A.J."/>
            <person name="Higo A."/>
            <person name="Hirakawa Y."/>
            <person name="Hundley H.N."/>
            <person name="Ikeda Y."/>
            <person name="Inoue K."/>
            <person name="Inoue S.I."/>
            <person name="Ishida S."/>
            <person name="Jia Q."/>
            <person name="Kakita M."/>
            <person name="Kanazawa T."/>
            <person name="Kawai Y."/>
            <person name="Kawashima T."/>
            <person name="Kennedy M."/>
            <person name="Kinose K."/>
            <person name="Kinoshita T."/>
            <person name="Kohara Y."/>
            <person name="Koide E."/>
            <person name="Komatsu K."/>
            <person name="Kopischke S."/>
            <person name="Kubo M."/>
            <person name="Kyozuka J."/>
            <person name="Lagercrantz U."/>
            <person name="Lin S.S."/>
            <person name="Lindquist E."/>
            <person name="Lipzen A.M."/>
            <person name="Lu C.W."/>
            <person name="De Luna E."/>
            <person name="Martienssen R.A."/>
            <person name="Minamino N."/>
            <person name="Mizutani M."/>
            <person name="Mizutani M."/>
            <person name="Mochizuki N."/>
            <person name="Monte I."/>
            <person name="Mosher R."/>
            <person name="Nagasaki H."/>
            <person name="Nakagami H."/>
            <person name="Naramoto S."/>
            <person name="Nishitani K."/>
            <person name="Ohtani M."/>
            <person name="Okamoto T."/>
            <person name="Okumura M."/>
            <person name="Phillips J."/>
            <person name="Pollak B."/>
            <person name="Reinders A."/>
            <person name="Rovekamp M."/>
            <person name="Sano R."/>
            <person name="Sawa S."/>
            <person name="Schmid M.W."/>
            <person name="Shirakawa M."/>
            <person name="Solano R."/>
            <person name="Spunde A."/>
            <person name="Suetsugu N."/>
            <person name="Sugano S."/>
            <person name="Sugiyama A."/>
            <person name="Sun R."/>
            <person name="Suzuki Y."/>
            <person name="Takenaka M."/>
            <person name="Takezawa D."/>
            <person name="Tomogane H."/>
            <person name="Tsuzuki M."/>
            <person name="Ueda T."/>
            <person name="Umeda M."/>
            <person name="Ward J.M."/>
            <person name="Watanabe Y."/>
            <person name="Yazaki K."/>
            <person name="Yokoyama R."/>
            <person name="Yoshitake Y."/>
            <person name="Yotsui I."/>
            <person name="Zachgo S."/>
            <person name="Schmutz J."/>
        </authorList>
    </citation>
    <scope>NUCLEOTIDE SEQUENCE [LARGE SCALE GENOMIC DNA]</scope>
    <source>
        <strain evidence="3">Tak-1</strain>
    </source>
</reference>
<protein>
    <submittedName>
        <fullName evidence="2">Uncharacterized protein</fullName>
    </submittedName>
</protein>
<evidence type="ECO:0000313" key="2">
    <source>
        <dbReference type="EMBL" id="PTQ38242.1"/>
    </source>
</evidence>
<evidence type="ECO:0000256" key="1">
    <source>
        <dbReference type="SAM" id="MobiDB-lite"/>
    </source>
</evidence>
<sequence>MRRRAMATSFMIRRTTTVSIETSIDDWCASLECELPPIYSMAFVPFLSGPVRGRCSNAPPSSHKRRNDMGRLHSSAWRTRSSLPLLAAGGGGGGVAQNYGRPGIITDQRTSTQTKSQHSSSVGRSPNGHSMLRRLDRDVSSDSNRRFFSSSMGTRKS</sequence>
<feature type="compositionally biased region" description="Basic and acidic residues" evidence="1">
    <location>
        <begin position="133"/>
        <end position="145"/>
    </location>
</feature>
<gene>
    <name evidence="2" type="ORF">MARPO_0052s0041</name>
</gene>